<evidence type="ECO:0000313" key="2">
    <source>
        <dbReference type="EMBL" id="CAI0560170.1"/>
    </source>
</evidence>
<reference evidence="2" key="1">
    <citation type="submission" date="2022-08" db="EMBL/GenBank/DDBJ databases">
        <authorList>
            <person name="Gutierrez-Valencia J."/>
        </authorList>
    </citation>
    <scope>NUCLEOTIDE SEQUENCE</scope>
</reference>
<comment type="caution">
    <text evidence="2">The sequence shown here is derived from an EMBL/GenBank/DDBJ whole genome shotgun (WGS) entry which is preliminary data.</text>
</comment>
<evidence type="ECO:0000256" key="1">
    <source>
        <dbReference type="SAM" id="MobiDB-lite"/>
    </source>
</evidence>
<protein>
    <submittedName>
        <fullName evidence="2">Uncharacterized protein</fullName>
    </submittedName>
</protein>
<feature type="region of interest" description="Disordered" evidence="1">
    <location>
        <begin position="1"/>
        <end position="27"/>
    </location>
</feature>
<organism evidence="2 3">
    <name type="scientific">Linum tenue</name>
    <dbReference type="NCBI Taxonomy" id="586396"/>
    <lineage>
        <taxon>Eukaryota</taxon>
        <taxon>Viridiplantae</taxon>
        <taxon>Streptophyta</taxon>
        <taxon>Embryophyta</taxon>
        <taxon>Tracheophyta</taxon>
        <taxon>Spermatophyta</taxon>
        <taxon>Magnoliopsida</taxon>
        <taxon>eudicotyledons</taxon>
        <taxon>Gunneridae</taxon>
        <taxon>Pentapetalae</taxon>
        <taxon>rosids</taxon>
        <taxon>fabids</taxon>
        <taxon>Malpighiales</taxon>
        <taxon>Linaceae</taxon>
        <taxon>Linum</taxon>
    </lineage>
</organism>
<evidence type="ECO:0000313" key="3">
    <source>
        <dbReference type="Proteomes" id="UP001154282"/>
    </source>
</evidence>
<dbReference type="AlphaFoldDB" id="A0AAV0RRB8"/>
<dbReference type="Proteomes" id="UP001154282">
    <property type="component" value="Unassembled WGS sequence"/>
</dbReference>
<gene>
    <name evidence="2" type="ORF">LITE_LOCUS49570</name>
</gene>
<name>A0AAV0RRB8_9ROSI</name>
<dbReference type="EMBL" id="CAMGYJ010000011">
    <property type="protein sequence ID" value="CAI0560170.1"/>
    <property type="molecule type" value="Genomic_DNA"/>
</dbReference>
<sequence>MQILTTTAHPHRSHSWRCKLQPPSTKM</sequence>
<accession>A0AAV0RRB8</accession>
<keyword evidence="3" id="KW-1185">Reference proteome</keyword>
<proteinExistence type="predicted"/>